<organism evidence="5 6">
    <name type="scientific">Consotaella salsifontis</name>
    <dbReference type="NCBI Taxonomy" id="1365950"/>
    <lineage>
        <taxon>Bacteria</taxon>
        <taxon>Pseudomonadati</taxon>
        <taxon>Pseudomonadota</taxon>
        <taxon>Alphaproteobacteria</taxon>
        <taxon>Hyphomicrobiales</taxon>
        <taxon>Aurantimonadaceae</taxon>
        <taxon>Consotaella</taxon>
    </lineage>
</organism>
<protein>
    <submittedName>
        <fullName evidence="5">Pyrroline-5-carboxylate reductase</fullName>
    </submittedName>
</protein>
<dbReference type="PANTHER" id="PTHR11645:SF13">
    <property type="entry name" value="PYRROLINE-5-CARBOXYLATE REDUCTASE CATALYTIC N-TERMINAL DOMAIN-CONTAINING PROTEIN"/>
    <property type="match status" value="1"/>
</dbReference>
<dbReference type="AlphaFoldDB" id="A0A1T4R938"/>
<feature type="domain" description="Pyrroline-5-carboxylate reductase catalytic N-terminal" evidence="3">
    <location>
        <begin position="3"/>
        <end position="94"/>
    </location>
</feature>
<dbReference type="Gene3D" id="3.40.50.720">
    <property type="entry name" value="NAD(P)-binding Rossmann-like Domain"/>
    <property type="match status" value="1"/>
</dbReference>
<dbReference type="RefSeq" id="WP_165690832.1">
    <property type="nucleotide sequence ID" value="NZ_FUXL01000006.1"/>
</dbReference>
<evidence type="ECO:0000256" key="1">
    <source>
        <dbReference type="ARBA" id="ARBA00005525"/>
    </source>
</evidence>
<evidence type="ECO:0000313" key="5">
    <source>
        <dbReference type="EMBL" id="SKA12449.1"/>
    </source>
</evidence>
<proteinExistence type="inferred from homology"/>
<sequence>MDYGIVGVGSIASAIVTGLCKGPNAPTVRLSPRNAERAAMLAERFPSVEVASDNQAAIEGAKVVILALRPADVASVLDQLVFTEDQTVVSVMAGVSLAKLAPLVAPARDIARAIPLPAVARCEGTTPIYPATEAATALFSPLGGVVPLDRESALEAVSVSSATVSAHMRYLDAIARWLVERGIPGPQATRLVATVFAGLAPDLESPEVDFSHLAADHATPGGLNECFARLLDEAGVFETVHEALEKTAERAR</sequence>
<comment type="similarity">
    <text evidence="1">Belongs to the pyrroline-5-carboxylate reductase family.</text>
</comment>
<accession>A0A1T4R938</accession>
<dbReference type="Proteomes" id="UP000190135">
    <property type="component" value="Unassembled WGS sequence"/>
</dbReference>
<dbReference type="InterPro" id="IPR036291">
    <property type="entry name" value="NAD(P)-bd_dom_sf"/>
</dbReference>
<dbReference type="GO" id="GO:0004735">
    <property type="term" value="F:pyrroline-5-carboxylate reductase activity"/>
    <property type="evidence" value="ECO:0007669"/>
    <property type="project" value="InterPro"/>
</dbReference>
<keyword evidence="2" id="KW-0521">NADP</keyword>
<dbReference type="Pfam" id="PF03807">
    <property type="entry name" value="F420_oxidored"/>
    <property type="match status" value="1"/>
</dbReference>
<feature type="domain" description="Pyrroline-5-carboxylate reductase dimerisation" evidence="4">
    <location>
        <begin position="153"/>
        <end position="252"/>
    </location>
</feature>
<dbReference type="PIRSF" id="PIRSF000193">
    <property type="entry name" value="Pyrrol-5-carb_rd"/>
    <property type="match status" value="1"/>
</dbReference>
<name>A0A1T4R938_9HYPH</name>
<dbReference type="InterPro" id="IPR000304">
    <property type="entry name" value="Pyrroline-COOH_reductase"/>
</dbReference>
<dbReference type="InterPro" id="IPR028939">
    <property type="entry name" value="P5C_Rdtase_cat_N"/>
</dbReference>
<feature type="binding site" evidence="2">
    <location>
        <begin position="67"/>
        <end position="70"/>
    </location>
    <ligand>
        <name>NADP(+)</name>
        <dbReference type="ChEBI" id="CHEBI:58349"/>
    </ligand>
</feature>
<dbReference type="Pfam" id="PF14748">
    <property type="entry name" value="P5CR_dimer"/>
    <property type="match status" value="1"/>
</dbReference>
<feature type="binding site" evidence="2">
    <location>
        <position position="54"/>
    </location>
    <ligand>
        <name>NADPH</name>
        <dbReference type="ChEBI" id="CHEBI:57783"/>
    </ligand>
</feature>
<gene>
    <name evidence="5" type="ORF">SAMN05428963_106128</name>
</gene>
<dbReference type="Gene3D" id="1.10.3730.10">
    <property type="entry name" value="ProC C-terminal domain-like"/>
    <property type="match status" value="1"/>
</dbReference>
<evidence type="ECO:0000259" key="3">
    <source>
        <dbReference type="Pfam" id="PF03807"/>
    </source>
</evidence>
<dbReference type="InterPro" id="IPR029036">
    <property type="entry name" value="P5CR_dimer"/>
</dbReference>
<dbReference type="STRING" id="1365950.SAMN05428963_106128"/>
<dbReference type="SUPFAM" id="SSF48179">
    <property type="entry name" value="6-phosphogluconate dehydrogenase C-terminal domain-like"/>
    <property type="match status" value="1"/>
</dbReference>
<keyword evidence="6" id="KW-1185">Reference proteome</keyword>
<evidence type="ECO:0000256" key="2">
    <source>
        <dbReference type="PIRSR" id="PIRSR000193-1"/>
    </source>
</evidence>
<evidence type="ECO:0000313" key="6">
    <source>
        <dbReference type="Proteomes" id="UP000190135"/>
    </source>
</evidence>
<dbReference type="EMBL" id="FUXL01000006">
    <property type="protein sequence ID" value="SKA12449.1"/>
    <property type="molecule type" value="Genomic_DNA"/>
</dbReference>
<dbReference type="GO" id="GO:0055129">
    <property type="term" value="P:L-proline biosynthetic process"/>
    <property type="evidence" value="ECO:0007669"/>
    <property type="project" value="TreeGrafter"/>
</dbReference>
<dbReference type="InterPro" id="IPR008927">
    <property type="entry name" value="6-PGluconate_DH-like_C_sf"/>
</dbReference>
<dbReference type="PANTHER" id="PTHR11645">
    <property type="entry name" value="PYRROLINE-5-CARBOXYLATE REDUCTASE"/>
    <property type="match status" value="1"/>
</dbReference>
<dbReference type="SUPFAM" id="SSF51735">
    <property type="entry name" value="NAD(P)-binding Rossmann-fold domains"/>
    <property type="match status" value="1"/>
</dbReference>
<evidence type="ECO:0000259" key="4">
    <source>
        <dbReference type="Pfam" id="PF14748"/>
    </source>
</evidence>
<reference evidence="5 6" key="1">
    <citation type="submission" date="2017-02" db="EMBL/GenBank/DDBJ databases">
        <authorList>
            <person name="Peterson S.W."/>
        </authorList>
    </citation>
    <scope>NUCLEOTIDE SEQUENCE [LARGE SCALE GENOMIC DNA]</scope>
    <source>
        <strain evidence="5 6">USBA 369</strain>
    </source>
</reference>